<keyword evidence="4" id="KW-1185">Reference proteome</keyword>
<protein>
    <recommendedName>
        <fullName evidence="2">SET domain-containing protein</fullName>
    </recommendedName>
</protein>
<evidence type="ECO:0000256" key="1">
    <source>
        <dbReference type="SAM" id="MobiDB-lite"/>
    </source>
</evidence>
<evidence type="ECO:0000313" key="3">
    <source>
        <dbReference type="EMBL" id="KAK8153075.1"/>
    </source>
</evidence>
<dbReference type="Proteomes" id="UP001456524">
    <property type="component" value="Unassembled WGS sequence"/>
</dbReference>
<proteinExistence type="predicted"/>
<accession>A0ABR1XFW3</accession>
<dbReference type="PROSITE" id="PS50280">
    <property type="entry name" value="SET"/>
    <property type="match status" value="1"/>
</dbReference>
<sequence>MGGGSNTKPRNGTNHKPAKAKASSSAITPTSNNKLPKNWPASLPYHAHPVLSPSFPRALLETLHTAPAAHPAPAVHALPPSPNASVLITPIATPGHPACGQAGLFARAALPPGALILTYSGTLHTRADADAASDYDLSLDRELGVGVDAARGGNEARFVNDYRGVPGVTAPNAEFGDVWVELDGAKRVERRMGVWVLGKGKNGKGPRARGIRKGEEILVSYGKGFWRERLAAGDEGEQDEGDGDVMDGQARVD</sequence>
<gene>
    <name evidence="3" type="ORF">IWX90DRAFT_80274</name>
</gene>
<evidence type="ECO:0000313" key="4">
    <source>
        <dbReference type="Proteomes" id="UP001456524"/>
    </source>
</evidence>
<evidence type="ECO:0000259" key="2">
    <source>
        <dbReference type="PROSITE" id="PS50280"/>
    </source>
</evidence>
<dbReference type="InterPro" id="IPR046341">
    <property type="entry name" value="SET_dom_sf"/>
</dbReference>
<feature type="region of interest" description="Disordered" evidence="1">
    <location>
        <begin position="230"/>
        <end position="253"/>
    </location>
</feature>
<feature type="region of interest" description="Disordered" evidence="1">
    <location>
        <begin position="1"/>
        <end position="35"/>
    </location>
</feature>
<dbReference type="InterPro" id="IPR001214">
    <property type="entry name" value="SET_dom"/>
</dbReference>
<organism evidence="3 4">
    <name type="scientific">Phyllosticta citrichinensis</name>
    <dbReference type="NCBI Taxonomy" id="1130410"/>
    <lineage>
        <taxon>Eukaryota</taxon>
        <taxon>Fungi</taxon>
        <taxon>Dikarya</taxon>
        <taxon>Ascomycota</taxon>
        <taxon>Pezizomycotina</taxon>
        <taxon>Dothideomycetes</taxon>
        <taxon>Dothideomycetes incertae sedis</taxon>
        <taxon>Botryosphaeriales</taxon>
        <taxon>Phyllostictaceae</taxon>
        <taxon>Phyllosticta</taxon>
    </lineage>
</organism>
<dbReference type="SUPFAM" id="SSF82199">
    <property type="entry name" value="SET domain"/>
    <property type="match status" value="1"/>
</dbReference>
<reference evidence="3 4" key="1">
    <citation type="journal article" date="2022" name="G3 (Bethesda)">
        <title>Enemy or ally: a genomic approach to elucidate the lifestyle of Phyllosticta citrichinaensis.</title>
        <authorList>
            <person name="Buijs V.A."/>
            <person name="Groenewald J.Z."/>
            <person name="Haridas S."/>
            <person name="LaButti K.M."/>
            <person name="Lipzen A."/>
            <person name="Martin F.M."/>
            <person name="Barry K."/>
            <person name="Grigoriev I.V."/>
            <person name="Crous P.W."/>
            <person name="Seidl M.F."/>
        </authorList>
    </citation>
    <scope>NUCLEOTIDE SEQUENCE [LARGE SCALE GENOMIC DNA]</scope>
    <source>
        <strain evidence="3 4">CBS 129764</strain>
    </source>
</reference>
<feature type="domain" description="SET" evidence="2">
    <location>
        <begin position="82"/>
        <end position="222"/>
    </location>
</feature>
<comment type="caution">
    <text evidence="3">The sequence shown here is derived from an EMBL/GenBank/DDBJ whole genome shotgun (WGS) entry which is preliminary data.</text>
</comment>
<dbReference type="Gene3D" id="2.170.270.10">
    <property type="entry name" value="SET domain"/>
    <property type="match status" value="1"/>
</dbReference>
<feature type="compositionally biased region" description="Acidic residues" evidence="1">
    <location>
        <begin position="234"/>
        <end position="245"/>
    </location>
</feature>
<feature type="compositionally biased region" description="Polar residues" evidence="1">
    <location>
        <begin position="1"/>
        <end position="14"/>
    </location>
</feature>
<name>A0ABR1XFW3_9PEZI</name>
<dbReference type="EMBL" id="JBBWUH010000013">
    <property type="protein sequence ID" value="KAK8153075.1"/>
    <property type="molecule type" value="Genomic_DNA"/>
</dbReference>